<evidence type="ECO:0000313" key="4">
    <source>
        <dbReference type="Proteomes" id="UP000276295"/>
    </source>
</evidence>
<dbReference type="OrthoDB" id="8970968at2"/>
<feature type="chain" id="PRO_5017362705" evidence="1">
    <location>
        <begin position="33"/>
        <end position="321"/>
    </location>
</feature>
<dbReference type="Pfam" id="PF00419">
    <property type="entry name" value="Fimbrial"/>
    <property type="match status" value="1"/>
</dbReference>
<dbReference type="AlphaFoldDB" id="A0A3A5JQD2"/>
<dbReference type="InterPro" id="IPR000259">
    <property type="entry name" value="Adhesion_dom_fimbrial"/>
</dbReference>
<keyword evidence="4" id="KW-1185">Reference proteome</keyword>
<sequence>MKGFRIKMNKKIPVLFFTILFSPFFFSATASATNGICTLDPGTHDFNADFGNISAQRNLPIGSLLAVKDFAYGQLLANCSGGDYDASIELMPTFANGNSTIINGDNVYQTTILGVGFAARVDDQPINRTLLLTQNKEKALSPKITIKLYKTGNIVSDHLPIGQILNYKLATSTGLTQAASYNLTSGSVTQSACEITGATAIPVEMGELTTDTMHGKGSTSNPVGITIPLNCDSGTNVNISFSATSSLGDGIIDLADGGAQGIGIKLMYDKNPIKFGQSFYVAQSQTNGTFSIPLTAAYIQTDNIIKPGDASAVANFTITYN</sequence>
<dbReference type="EMBL" id="QZWH01000032">
    <property type="protein sequence ID" value="RJT21014.1"/>
    <property type="molecule type" value="Genomic_DNA"/>
</dbReference>
<evidence type="ECO:0000313" key="3">
    <source>
        <dbReference type="EMBL" id="RJT21014.1"/>
    </source>
</evidence>
<dbReference type="Gene3D" id="2.60.40.1090">
    <property type="entry name" value="Fimbrial-type adhesion domain"/>
    <property type="match status" value="1"/>
</dbReference>
<dbReference type="PANTHER" id="PTHR33420:SF32">
    <property type="entry name" value="FIMBRIAL-LIKE PROTEIN"/>
    <property type="match status" value="1"/>
</dbReference>
<dbReference type="InterPro" id="IPR050263">
    <property type="entry name" value="Bact_Fimbrial_Adh_Pro"/>
</dbReference>
<feature type="signal peptide" evidence="1">
    <location>
        <begin position="1"/>
        <end position="32"/>
    </location>
</feature>
<organism evidence="3 4">
    <name type="scientific">Buttiauxella izardii</name>
    <dbReference type="NCBI Taxonomy" id="82991"/>
    <lineage>
        <taxon>Bacteria</taxon>
        <taxon>Pseudomonadati</taxon>
        <taxon>Pseudomonadota</taxon>
        <taxon>Gammaproteobacteria</taxon>
        <taxon>Enterobacterales</taxon>
        <taxon>Enterobacteriaceae</taxon>
        <taxon>Buttiauxella</taxon>
    </lineage>
</organism>
<gene>
    <name evidence="3" type="ORF">D6029_14730</name>
</gene>
<dbReference type="Gene3D" id="2.60.40.3310">
    <property type="match status" value="1"/>
</dbReference>
<name>A0A3A5JQD2_9ENTR</name>
<reference evidence="3 4" key="1">
    <citation type="submission" date="2018-09" db="EMBL/GenBank/DDBJ databases">
        <title>Draft genome sequence of Buttiauxella izardii CCUG 35510T.</title>
        <authorList>
            <person name="Salva-Serra F."/>
            <person name="Marathe N."/>
            <person name="Moore E."/>
            <person name="Stadler-Svensson L."/>
            <person name="Engstrom-Jakobsson H."/>
        </authorList>
    </citation>
    <scope>NUCLEOTIDE SEQUENCE [LARGE SCALE GENOMIC DNA]</scope>
    <source>
        <strain evidence="3 4">CCUG 35510</strain>
    </source>
</reference>
<dbReference type="GO" id="GO:0043709">
    <property type="term" value="P:cell adhesion involved in single-species biofilm formation"/>
    <property type="evidence" value="ECO:0007669"/>
    <property type="project" value="TreeGrafter"/>
</dbReference>
<dbReference type="InterPro" id="IPR036937">
    <property type="entry name" value="Adhesion_dom_fimbrial_sf"/>
</dbReference>
<dbReference type="SUPFAM" id="SSF49401">
    <property type="entry name" value="Bacterial adhesins"/>
    <property type="match status" value="1"/>
</dbReference>
<dbReference type="GO" id="GO:0009289">
    <property type="term" value="C:pilus"/>
    <property type="evidence" value="ECO:0007669"/>
    <property type="project" value="InterPro"/>
</dbReference>
<protein>
    <submittedName>
        <fullName evidence="3">Fimbrial protein</fullName>
    </submittedName>
</protein>
<dbReference type="PANTHER" id="PTHR33420">
    <property type="entry name" value="FIMBRIAL SUBUNIT ELFA-RELATED"/>
    <property type="match status" value="1"/>
</dbReference>
<dbReference type="Proteomes" id="UP000276295">
    <property type="component" value="Unassembled WGS sequence"/>
</dbReference>
<proteinExistence type="predicted"/>
<evidence type="ECO:0000259" key="2">
    <source>
        <dbReference type="Pfam" id="PF00419"/>
    </source>
</evidence>
<dbReference type="RefSeq" id="WP_120065466.1">
    <property type="nucleotide sequence ID" value="NZ_QZWH01000032.1"/>
</dbReference>
<dbReference type="InterPro" id="IPR008966">
    <property type="entry name" value="Adhesion_dom_sf"/>
</dbReference>
<feature type="domain" description="Fimbrial-type adhesion" evidence="2">
    <location>
        <begin position="185"/>
        <end position="320"/>
    </location>
</feature>
<keyword evidence="1" id="KW-0732">Signal</keyword>
<comment type="caution">
    <text evidence="3">The sequence shown here is derived from an EMBL/GenBank/DDBJ whole genome shotgun (WGS) entry which is preliminary data.</text>
</comment>
<evidence type="ECO:0000256" key="1">
    <source>
        <dbReference type="SAM" id="SignalP"/>
    </source>
</evidence>
<accession>A0A3A5JQD2</accession>